<evidence type="ECO:0000313" key="2">
    <source>
        <dbReference type="Proteomes" id="UP000265618"/>
    </source>
</evidence>
<accession>A0A391NW20</accession>
<proteinExistence type="predicted"/>
<reference evidence="1 2" key="1">
    <citation type="journal article" date="2018" name="PLoS ONE">
        <title>The draft genome of Kipferlia bialata reveals reductive genome evolution in fornicate parasites.</title>
        <authorList>
            <person name="Tanifuji G."/>
            <person name="Takabayashi S."/>
            <person name="Kume K."/>
            <person name="Takagi M."/>
            <person name="Nakayama T."/>
            <person name="Kamikawa R."/>
            <person name="Inagaki Y."/>
            <person name="Hashimoto T."/>
        </authorList>
    </citation>
    <scope>NUCLEOTIDE SEQUENCE [LARGE SCALE GENOMIC DNA]</scope>
    <source>
        <strain evidence="1">NY0173</strain>
    </source>
</reference>
<organism evidence="1 2">
    <name type="scientific">Kipferlia bialata</name>
    <dbReference type="NCBI Taxonomy" id="797122"/>
    <lineage>
        <taxon>Eukaryota</taxon>
        <taxon>Metamonada</taxon>
        <taxon>Carpediemonas-like organisms</taxon>
        <taxon>Kipferlia</taxon>
    </lineage>
</organism>
<name>A0A391NW20_9EUKA</name>
<sequence>MWNVFKKGLRAVGVLDGSPAIPAGISLATWGDPVPHATALLPVSEVVCTSLPDLHLPVDRVAGVLAECLGGGCEAWAGDVVDGVYQQVPVDILTAIMSGHHGVGGEAGETGVKAQIEEVLRPHLTQISKVHIISCPNPIITCECMTPYTHSLFHVIQSYSYSYCDRTV</sequence>
<keyword evidence="2" id="KW-1185">Reference proteome</keyword>
<dbReference type="EMBL" id="BDIP01008425">
    <property type="protein sequence ID" value="GCA64750.1"/>
    <property type="molecule type" value="Genomic_DNA"/>
</dbReference>
<gene>
    <name evidence="1" type="ORF">KIPB_015267</name>
</gene>
<comment type="caution">
    <text evidence="1">The sequence shown here is derived from an EMBL/GenBank/DDBJ whole genome shotgun (WGS) entry which is preliminary data.</text>
</comment>
<protein>
    <submittedName>
        <fullName evidence="1">Uncharacterized protein</fullName>
    </submittedName>
</protein>
<evidence type="ECO:0000313" key="1">
    <source>
        <dbReference type="EMBL" id="GCA64750.1"/>
    </source>
</evidence>
<dbReference type="AlphaFoldDB" id="A0A391NW20"/>
<dbReference type="Proteomes" id="UP000265618">
    <property type="component" value="Unassembled WGS sequence"/>
</dbReference>